<organism evidence="8 9">
    <name type="scientific">Sulfobacillus acidophilus</name>
    <dbReference type="NCBI Taxonomy" id="53633"/>
    <lineage>
        <taxon>Bacteria</taxon>
        <taxon>Bacillati</taxon>
        <taxon>Bacillota</taxon>
        <taxon>Clostridia</taxon>
        <taxon>Eubacteriales</taxon>
        <taxon>Clostridiales Family XVII. Incertae Sedis</taxon>
        <taxon>Sulfobacillus</taxon>
    </lineage>
</organism>
<evidence type="ECO:0000256" key="4">
    <source>
        <dbReference type="ARBA" id="ARBA00023002"/>
    </source>
</evidence>
<sequence>MPLTSLVARAVGVNRCQVGILTRGMPTSSIRRRFEFHLWPGIGVRGFCISLKKGRMALTLLEFDPFEDTLRDNPYPTYRRYREAGSVHPGRTGQPGRLGETWYVFDYRVCVEGLKSPQFGRAGLYDHQRANTTEPSVLDSILLIDPPDHTRLRRLVSLAFTPRAVERALPRLEVLAHEVVDELAGRPTWDVIGDFAFPFPVTVISDLLGVPIEDRRQIRQWSRALTAGIDVTQDPETYRQARDANQAFRIYLRDILRQRRTQPQDDLLTALIQAQEAGDRLSEDELITMVTLLVVAGHETTVNLIGNGLWALWQHPAQWDHVRSAGLTEIGVDELLRYDSSVQATSRLALSPVEMGDAVIPVGSVAIFLLGAANHDPTVFVDPDDLNLARMPNRHLAFGGGIHTCLGSALARAEGRVAINTLFRRYPHLHLQEDAPTWRPGLAFRGLESVQATT</sequence>
<evidence type="ECO:0000313" key="9">
    <source>
        <dbReference type="Proteomes" id="UP000241848"/>
    </source>
</evidence>
<evidence type="ECO:0000256" key="1">
    <source>
        <dbReference type="ARBA" id="ARBA00010617"/>
    </source>
</evidence>
<gene>
    <name evidence="8" type="ORF">C7B45_11925</name>
</gene>
<accession>A0A2T2WG30</accession>
<dbReference type="CDD" id="cd20625">
    <property type="entry name" value="CYP164-like"/>
    <property type="match status" value="1"/>
</dbReference>
<dbReference type="FunFam" id="1.10.630.10:FF:000018">
    <property type="entry name" value="Cytochrome P450 monooxygenase"/>
    <property type="match status" value="1"/>
</dbReference>
<keyword evidence="4 7" id="KW-0560">Oxidoreductase</keyword>
<protein>
    <submittedName>
        <fullName evidence="8">Cytochrome P450</fullName>
    </submittedName>
</protein>
<dbReference type="AlphaFoldDB" id="A0A2T2WG30"/>
<keyword evidence="3 7" id="KW-0479">Metal-binding</keyword>
<dbReference type="Gene3D" id="1.10.630.10">
    <property type="entry name" value="Cytochrome P450"/>
    <property type="match status" value="1"/>
</dbReference>
<evidence type="ECO:0000313" key="8">
    <source>
        <dbReference type="EMBL" id="PSR21189.1"/>
    </source>
</evidence>
<dbReference type="PANTHER" id="PTHR46696">
    <property type="entry name" value="P450, PUTATIVE (EUROFUNG)-RELATED"/>
    <property type="match status" value="1"/>
</dbReference>
<dbReference type="PANTHER" id="PTHR46696:SF1">
    <property type="entry name" value="CYTOCHROME P450 YJIB-RELATED"/>
    <property type="match status" value="1"/>
</dbReference>
<dbReference type="InterPro" id="IPR017972">
    <property type="entry name" value="Cyt_P450_CS"/>
</dbReference>
<evidence type="ECO:0000256" key="3">
    <source>
        <dbReference type="ARBA" id="ARBA00022723"/>
    </source>
</evidence>
<dbReference type="InterPro" id="IPR001128">
    <property type="entry name" value="Cyt_P450"/>
</dbReference>
<keyword evidence="6 7" id="KW-0503">Monooxygenase</keyword>
<dbReference type="GO" id="GO:0004497">
    <property type="term" value="F:monooxygenase activity"/>
    <property type="evidence" value="ECO:0007669"/>
    <property type="project" value="UniProtKB-KW"/>
</dbReference>
<dbReference type="Pfam" id="PF00067">
    <property type="entry name" value="p450"/>
    <property type="match status" value="2"/>
</dbReference>
<dbReference type="GO" id="GO:0020037">
    <property type="term" value="F:heme binding"/>
    <property type="evidence" value="ECO:0007669"/>
    <property type="project" value="InterPro"/>
</dbReference>
<dbReference type="GO" id="GO:0016705">
    <property type="term" value="F:oxidoreductase activity, acting on paired donors, with incorporation or reduction of molecular oxygen"/>
    <property type="evidence" value="ECO:0007669"/>
    <property type="project" value="InterPro"/>
</dbReference>
<proteinExistence type="inferred from homology"/>
<dbReference type="InterPro" id="IPR036396">
    <property type="entry name" value="Cyt_P450_sf"/>
</dbReference>
<keyword evidence="5 7" id="KW-0408">Iron</keyword>
<name>A0A2T2WG30_9FIRM</name>
<dbReference type="PROSITE" id="PS00086">
    <property type="entry name" value="CYTOCHROME_P450"/>
    <property type="match status" value="1"/>
</dbReference>
<dbReference type="Proteomes" id="UP000241848">
    <property type="component" value="Unassembled WGS sequence"/>
</dbReference>
<dbReference type="InterPro" id="IPR002397">
    <property type="entry name" value="Cyt_P450_B"/>
</dbReference>
<dbReference type="SUPFAM" id="SSF48264">
    <property type="entry name" value="Cytochrome P450"/>
    <property type="match status" value="1"/>
</dbReference>
<evidence type="ECO:0000256" key="5">
    <source>
        <dbReference type="ARBA" id="ARBA00023004"/>
    </source>
</evidence>
<evidence type="ECO:0000256" key="6">
    <source>
        <dbReference type="ARBA" id="ARBA00023033"/>
    </source>
</evidence>
<comment type="similarity">
    <text evidence="1 7">Belongs to the cytochrome P450 family.</text>
</comment>
<dbReference type="PRINTS" id="PR00359">
    <property type="entry name" value="BP450"/>
</dbReference>
<dbReference type="EMBL" id="PXYV01000040">
    <property type="protein sequence ID" value="PSR21189.1"/>
    <property type="molecule type" value="Genomic_DNA"/>
</dbReference>
<dbReference type="GO" id="GO:0005506">
    <property type="term" value="F:iron ion binding"/>
    <property type="evidence" value="ECO:0007669"/>
    <property type="project" value="InterPro"/>
</dbReference>
<evidence type="ECO:0000256" key="2">
    <source>
        <dbReference type="ARBA" id="ARBA00022617"/>
    </source>
</evidence>
<comment type="caution">
    <text evidence="8">The sequence shown here is derived from an EMBL/GenBank/DDBJ whole genome shotgun (WGS) entry which is preliminary data.</text>
</comment>
<evidence type="ECO:0000256" key="7">
    <source>
        <dbReference type="RuleBase" id="RU000461"/>
    </source>
</evidence>
<keyword evidence="2 7" id="KW-0349">Heme</keyword>
<reference evidence="8 9" key="1">
    <citation type="journal article" date="2014" name="BMC Genomics">
        <title>Comparison of environmental and isolate Sulfobacillus genomes reveals diverse carbon, sulfur, nitrogen, and hydrogen metabolisms.</title>
        <authorList>
            <person name="Justice N.B."/>
            <person name="Norman A."/>
            <person name="Brown C.T."/>
            <person name="Singh A."/>
            <person name="Thomas B.C."/>
            <person name="Banfield J.F."/>
        </authorList>
    </citation>
    <scope>NUCLEOTIDE SEQUENCE [LARGE SCALE GENOMIC DNA]</scope>
    <source>
        <strain evidence="8">AMDSBA3</strain>
    </source>
</reference>